<dbReference type="EMBL" id="JACHMP010000001">
    <property type="protein sequence ID" value="MBB5822149.1"/>
    <property type="molecule type" value="Genomic_DNA"/>
</dbReference>
<keyword evidence="2" id="KW-1185">Reference proteome</keyword>
<gene>
    <name evidence="1" type="ORF">F4562_005211</name>
</gene>
<dbReference type="SUPFAM" id="SSF52540">
    <property type="entry name" value="P-loop containing nucleoside triphosphate hydrolases"/>
    <property type="match status" value="1"/>
</dbReference>
<protein>
    <submittedName>
        <fullName evidence="1">ABC-type multidrug transport system ATPase subunit</fullName>
    </submittedName>
</protein>
<dbReference type="PANTHER" id="PTHR43613:SF1">
    <property type="entry name" value="ABC TRANSPORTER, ATP-BINDING PROTEIN"/>
    <property type="match status" value="1"/>
</dbReference>
<comment type="caution">
    <text evidence="1">The sequence shown here is derived from an EMBL/GenBank/DDBJ whole genome shotgun (WGS) entry which is preliminary data.</text>
</comment>
<accession>A0A7W9MJ50</accession>
<name>A0A7W9MJ50_9ACTN</name>
<reference evidence="1 2" key="1">
    <citation type="submission" date="2020-08" db="EMBL/GenBank/DDBJ databases">
        <title>Sequencing the genomes of 1000 actinobacteria strains.</title>
        <authorList>
            <person name="Klenk H.-P."/>
        </authorList>
    </citation>
    <scope>NUCLEOTIDE SEQUENCE [LARGE SCALE GENOMIC DNA]</scope>
    <source>
        <strain evidence="1 2">DSM 46887</strain>
    </source>
</reference>
<dbReference type="InterPro" id="IPR027417">
    <property type="entry name" value="P-loop_NTPase"/>
</dbReference>
<dbReference type="PANTHER" id="PTHR43613">
    <property type="entry name" value="ABC TRANSPORTER, ATP-BINDING PROTEIN"/>
    <property type="match status" value="1"/>
</dbReference>
<dbReference type="Proteomes" id="UP000540685">
    <property type="component" value="Unassembled WGS sequence"/>
</dbReference>
<dbReference type="Gene3D" id="3.40.50.300">
    <property type="entry name" value="P-loop containing nucleotide triphosphate hydrolases"/>
    <property type="match status" value="1"/>
</dbReference>
<evidence type="ECO:0000313" key="1">
    <source>
        <dbReference type="EMBL" id="MBB5822149.1"/>
    </source>
</evidence>
<sequence length="50" mass="5382">MSTAVSVRGLRMNYGAAEVLRGVDLDIRRGEIFTLLGPNGAGKPTSKLRH</sequence>
<evidence type="ECO:0000313" key="2">
    <source>
        <dbReference type="Proteomes" id="UP000540685"/>
    </source>
</evidence>
<organism evidence="1 2">
    <name type="scientific">Streptosporangium becharense</name>
    <dbReference type="NCBI Taxonomy" id="1816182"/>
    <lineage>
        <taxon>Bacteria</taxon>
        <taxon>Bacillati</taxon>
        <taxon>Actinomycetota</taxon>
        <taxon>Actinomycetes</taxon>
        <taxon>Streptosporangiales</taxon>
        <taxon>Streptosporangiaceae</taxon>
        <taxon>Streptosporangium</taxon>
    </lineage>
</organism>
<proteinExistence type="predicted"/>
<dbReference type="AlphaFoldDB" id="A0A7W9MJ50"/>